<name>A0A9D2TWM2_9FIRM</name>
<dbReference type="Gene3D" id="3.40.630.30">
    <property type="match status" value="1"/>
</dbReference>
<dbReference type="Pfam" id="PF00583">
    <property type="entry name" value="Acetyltransf_1"/>
    <property type="match status" value="1"/>
</dbReference>
<organism evidence="2 3">
    <name type="scientific">Candidatus Blautia avicola</name>
    <dbReference type="NCBI Taxonomy" id="2838483"/>
    <lineage>
        <taxon>Bacteria</taxon>
        <taxon>Bacillati</taxon>
        <taxon>Bacillota</taxon>
        <taxon>Clostridia</taxon>
        <taxon>Lachnospirales</taxon>
        <taxon>Lachnospiraceae</taxon>
        <taxon>Blautia</taxon>
    </lineage>
</organism>
<protein>
    <recommendedName>
        <fullName evidence="1">N-acetyltransferase domain-containing protein</fullName>
    </recommendedName>
</protein>
<sequence>MVREAVYEDLKEILELYLDLHEKEIPEESEHLESVWRQMITDKKHHLIVNVQQDRIVSSCVCVIIPNLTSNVRPYAFIENVVTLSGFRGRGHGAAGGDCHSGGGMRLL</sequence>
<dbReference type="GO" id="GO:0016747">
    <property type="term" value="F:acyltransferase activity, transferring groups other than amino-acyl groups"/>
    <property type="evidence" value="ECO:0007669"/>
    <property type="project" value="InterPro"/>
</dbReference>
<evidence type="ECO:0000313" key="2">
    <source>
        <dbReference type="EMBL" id="HJD27809.1"/>
    </source>
</evidence>
<accession>A0A9D2TWM2</accession>
<dbReference type="SUPFAM" id="SSF55729">
    <property type="entry name" value="Acyl-CoA N-acyltransferases (Nat)"/>
    <property type="match status" value="1"/>
</dbReference>
<dbReference type="Proteomes" id="UP000823892">
    <property type="component" value="Unassembled WGS sequence"/>
</dbReference>
<reference evidence="2" key="1">
    <citation type="journal article" date="2021" name="PeerJ">
        <title>Extensive microbial diversity within the chicken gut microbiome revealed by metagenomics and culture.</title>
        <authorList>
            <person name="Gilroy R."/>
            <person name="Ravi A."/>
            <person name="Getino M."/>
            <person name="Pursley I."/>
            <person name="Horton D.L."/>
            <person name="Alikhan N.F."/>
            <person name="Baker D."/>
            <person name="Gharbi K."/>
            <person name="Hall N."/>
            <person name="Watson M."/>
            <person name="Adriaenssens E.M."/>
            <person name="Foster-Nyarko E."/>
            <person name="Jarju S."/>
            <person name="Secka A."/>
            <person name="Antonio M."/>
            <person name="Oren A."/>
            <person name="Chaudhuri R.R."/>
            <person name="La Ragione R."/>
            <person name="Hildebrand F."/>
            <person name="Pallen M.J."/>
        </authorList>
    </citation>
    <scope>NUCLEOTIDE SEQUENCE</scope>
    <source>
        <strain evidence="2">ChiBcec6-4105</strain>
    </source>
</reference>
<comment type="caution">
    <text evidence="2">The sequence shown here is derived from an EMBL/GenBank/DDBJ whole genome shotgun (WGS) entry which is preliminary data.</text>
</comment>
<gene>
    <name evidence="2" type="ORF">H9914_02245</name>
</gene>
<evidence type="ECO:0000259" key="1">
    <source>
        <dbReference type="Pfam" id="PF00583"/>
    </source>
</evidence>
<dbReference type="InterPro" id="IPR016181">
    <property type="entry name" value="Acyl_CoA_acyltransferase"/>
</dbReference>
<proteinExistence type="predicted"/>
<dbReference type="AlphaFoldDB" id="A0A9D2TWM2"/>
<evidence type="ECO:0000313" key="3">
    <source>
        <dbReference type="Proteomes" id="UP000823892"/>
    </source>
</evidence>
<dbReference type="EMBL" id="DWUY01000052">
    <property type="protein sequence ID" value="HJD27809.1"/>
    <property type="molecule type" value="Genomic_DNA"/>
</dbReference>
<reference evidence="2" key="2">
    <citation type="submission" date="2021-04" db="EMBL/GenBank/DDBJ databases">
        <authorList>
            <person name="Gilroy R."/>
        </authorList>
    </citation>
    <scope>NUCLEOTIDE SEQUENCE</scope>
    <source>
        <strain evidence="2">ChiBcec6-4105</strain>
    </source>
</reference>
<dbReference type="InterPro" id="IPR000182">
    <property type="entry name" value="GNAT_dom"/>
</dbReference>
<feature type="domain" description="N-acetyltransferase" evidence="1">
    <location>
        <begin position="11"/>
        <end position="94"/>
    </location>
</feature>